<dbReference type="Pfam" id="PF00092">
    <property type="entry name" value="VWA"/>
    <property type="match status" value="1"/>
</dbReference>
<evidence type="ECO:0000313" key="10">
    <source>
        <dbReference type="EMBL" id="GKS81039.1"/>
    </source>
</evidence>
<accession>A0ABQ5JG46</accession>
<keyword evidence="11" id="KW-1185">Reference proteome</keyword>
<evidence type="ECO:0000256" key="8">
    <source>
        <dbReference type="SAM" id="SignalP"/>
    </source>
</evidence>
<keyword evidence="7" id="KW-0812">Transmembrane</keyword>
<dbReference type="SUPFAM" id="SSF53300">
    <property type="entry name" value="vWA-like"/>
    <property type="match status" value="1"/>
</dbReference>
<dbReference type="Gene3D" id="2.60.40.1140">
    <property type="entry name" value="Collagen-binding surface protein Cna, B-type domain"/>
    <property type="match status" value="1"/>
</dbReference>
<dbReference type="CDD" id="cd00222">
    <property type="entry name" value="CollagenBindB"/>
    <property type="match status" value="1"/>
</dbReference>
<dbReference type="NCBIfam" id="TIGR01167">
    <property type="entry name" value="LPXTG_anchor"/>
    <property type="match status" value="1"/>
</dbReference>
<dbReference type="Gene3D" id="2.60.40.10">
    <property type="entry name" value="Immunoglobulins"/>
    <property type="match status" value="2"/>
</dbReference>
<evidence type="ECO:0000313" key="11">
    <source>
        <dbReference type="Proteomes" id="UP001055149"/>
    </source>
</evidence>
<dbReference type="InterPro" id="IPR013783">
    <property type="entry name" value="Ig-like_fold"/>
</dbReference>
<dbReference type="InterPro" id="IPR002035">
    <property type="entry name" value="VWF_A"/>
</dbReference>
<evidence type="ECO:0000256" key="6">
    <source>
        <dbReference type="SAM" id="MobiDB-lite"/>
    </source>
</evidence>
<sequence length="875" mass="95730">MISSFNVKRILTLCTLVLLVFLGGVSAHADNTKSGLTPSYTDENGTYPKNYWQPSNQKNVRNHQGGTSTGVDNNNNWDGDPSNTKDSYLKFGTDSSDPEYAIRKYAKETNTPGLYDVYLNVKGNSQKDIKPVDIVLVVDMSGSMDPNNNPLHADRAQAVRDGVKQFLQLIEDAGIGDYVNVGLVGYSSPGRGYRKELVGLGSVSNGQHRKEINDALNGEFNGGTFTQLGIRQGTEMLTNDSSDNKKMMILLTDGVPTSSYKVVNSTKDSDGTIYGTKFNSRIDNPGNTSRLKGLLGLPEEYTDSSGNLIKDTWAATLGEAKISQERVTELHALGIQLSNDANYLDEQQVRERMEKIASPGMYQDADSAAAVTDYLNQQAKDVVSGFNTIVNGSISDPLGAQFNYASEISPTVKSVGAQQVTKLPDVQLSSNQLNVANLNLGKDQEIQVHYQVHMNTEDKGFQPEHWYQMNGTTTLTPRADQSNTKVEFGVPSAKAPGVTLNINKIWHNLPGVKEPNSVNFTVSRQNVGDPNSWQNASGSLTANDGWKKEFKQLKVDSQQVYLPKFNNNGQDFKYELTKEDAVDGYIPSFSNDSDKLTITNTALGFQVQKYAADSSQKLTGATYKLIKYTDQWQMPDTNTKEQEFKANEDLSAIKPGYYSIEEVSAPQGYQLNSTQVKFRITDDGKFLDQSGQQISQNSLPSTNGFYLDSSKEAAVLTYAQYDKLKDFELVVTKVDQDNQNKKLANASFNLTGNGVNQELATDSNGLVKFVGLKPGSYSLKETKAPKGYSLLQQEIKFTINKDGAVKLPEDVSGSSNLTMGTANNTIRVTIKDHAQGVLPKTGGHGISGYLLVGLTIIVVSLGGIVVFLRTKSQEV</sequence>
<organism evidence="10 11">
    <name type="scientific">Ligilactobacillus pabuli</name>
    <dbReference type="NCBI Taxonomy" id="2886039"/>
    <lineage>
        <taxon>Bacteria</taxon>
        <taxon>Bacillati</taxon>
        <taxon>Bacillota</taxon>
        <taxon>Bacilli</taxon>
        <taxon>Lactobacillales</taxon>
        <taxon>Lactobacillaceae</taxon>
        <taxon>Ligilactobacillus</taxon>
    </lineage>
</organism>
<dbReference type="InterPro" id="IPR041033">
    <property type="entry name" value="SpaA_PFL_dom_1"/>
</dbReference>
<dbReference type="Gene3D" id="2.60.40.2110">
    <property type="match status" value="1"/>
</dbReference>
<evidence type="ECO:0000259" key="9">
    <source>
        <dbReference type="PROSITE" id="PS50234"/>
    </source>
</evidence>
<keyword evidence="7" id="KW-0472">Membrane</keyword>
<dbReference type="InterPro" id="IPR019931">
    <property type="entry name" value="LPXTG_anchor"/>
</dbReference>
<feature type="chain" id="PRO_5047091459" evidence="8">
    <location>
        <begin position="30"/>
        <end position="875"/>
    </location>
</feature>
<dbReference type="Proteomes" id="UP001055149">
    <property type="component" value="Unassembled WGS sequence"/>
</dbReference>
<dbReference type="InterPro" id="IPR049319">
    <property type="entry name" value="GBS104-like_Ig"/>
</dbReference>
<reference evidence="10" key="1">
    <citation type="journal article" date="2022" name="Int. J. Syst. Evol. Microbiol.">
        <title>A novel species of lactic acid bacteria, Ligilactobacillus pabuli sp. nov., isolated from alfalfa silage.</title>
        <authorList>
            <person name="Tohno M."/>
            <person name="Tanizawa Y."/>
            <person name="Sawada H."/>
            <person name="Sakamoto M."/>
            <person name="Ohkuma M."/>
            <person name="Kobayashi H."/>
        </authorList>
    </citation>
    <scope>NUCLEOTIDE SEQUENCE</scope>
    <source>
        <strain evidence="10">AF129</strain>
    </source>
</reference>
<feature type="compositionally biased region" description="Polar residues" evidence="6">
    <location>
        <begin position="52"/>
        <end position="86"/>
    </location>
</feature>
<dbReference type="RefSeq" id="WP_244054810.1">
    <property type="nucleotide sequence ID" value="NZ_BQXH01000005.1"/>
</dbReference>
<comment type="similarity">
    <text evidence="1">Belongs to the serine-aspartate repeat-containing protein (SDr) family.</text>
</comment>
<keyword evidence="7" id="KW-1133">Transmembrane helix</keyword>
<feature type="region of interest" description="Disordered" evidence="6">
    <location>
        <begin position="32"/>
        <end position="92"/>
    </location>
</feature>
<feature type="compositionally biased region" description="Polar residues" evidence="6">
    <location>
        <begin position="32"/>
        <end position="44"/>
    </location>
</feature>
<dbReference type="InterPro" id="IPR008454">
    <property type="entry name" value="Collagen-bd_Cna-like_B-typ_dom"/>
</dbReference>
<feature type="domain" description="VWFA" evidence="9">
    <location>
        <begin position="133"/>
        <end position="327"/>
    </location>
</feature>
<comment type="caution">
    <text evidence="10">The sequence shown here is derived from an EMBL/GenBank/DDBJ whole genome shotgun (WGS) entry which is preliminary data.</text>
</comment>
<dbReference type="Pfam" id="PF17802">
    <property type="entry name" value="SpaA"/>
    <property type="match status" value="2"/>
</dbReference>
<feature type="signal peptide" evidence="8">
    <location>
        <begin position="1"/>
        <end position="29"/>
    </location>
</feature>
<keyword evidence="2" id="KW-0134">Cell wall</keyword>
<dbReference type="EMBL" id="BQXH01000005">
    <property type="protein sequence ID" value="GKS81039.1"/>
    <property type="molecule type" value="Genomic_DNA"/>
</dbReference>
<gene>
    <name evidence="10" type="ORF">LPAF129_07240</name>
</gene>
<dbReference type="PROSITE" id="PS50234">
    <property type="entry name" value="VWFA"/>
    <property type="match status" value="1"/>
</dbReference>
<keyword evidence="3" id="KW-0964">Secreted</keyword>
<protein>
    <submittedName>
        <fullName evidence="10">Pilus protein</fullName>
    </submittedName>
</protein>
<keyword evidence="4 8" id="KW-0732">Signal</keyword>
<evidence type="ECO:0000256" key="2">
    <source>
        <dbReference type="ARBA" id="ARBA00022512"/>
    </source>
</evidence>
<feature type="transmembrane region" description="Helical" evidence="7">
    <location>
        <begin position="848"/>
        <end position="868"/>
    </location>
</feature>
<proteinExistence type="inferred from homology"/>
<dbReference type="SMART" id="SM00327">
    <property type="entry name" value="VWA"/>
    <property type="match status" value="1"/>
</dbReference>
<dbReference type="Pfam" id="PF00746">
    <property type="entry name" value="Gram_pos_anchor"/>
    <property type="match status" value="1"/>
</dbReference>
<dbReference type="Pfam" id="PF21426">
    <property type="entry name" value="GBS104-like_Ig"/>
    <property type="match status" value="1"/>
</dbReference>
<dbReference type="CDD" id="cd00198">
    <property type="entry name" value="vWFA"/>
    <property type="match status" value="1"/>
</dbReference>
<dbReference type="InterPro" id="IPR036465">
    <property type="entry name" value="vWFA_dom_sf"/>
</dbReference>
<keyword evidence="5" id="KW-0572">Peptidoglycan-anchor</keyword>
<evidence type="ECO:0000256" key="3">
    <source>
        <dbReference type="ARBA" id="ARBA00022525"/>
    </source>
</evidence>
<dbReference type="PANTHER" id="PTHR36108:SF13">
    <property type="entry name" value="COLOSSIN-B-RELATED"/>
    <property type="match status" value="1"/>
</dbReference>
<dbReference type="SUPFAM" id="SSF49478">
    <property type="entry name" value="Cna protein B-type domain"/>
    <property type="match status" value="2"/>
</dbReference>
<evidence type="ECO:0000256" key="1">
    <source>
        <dbReference type="ARBA" id="ARBA00007257"/>
    </source>
</evidence>
<dbReference type="PANTHER" id="PTHR36108">
    <property type="entry name" value="COLOSSIN-B-RELATED"/>
    <property type="match status" value="1"/>
</dbReference>
<evidence type="ECO:0000256" key="4">
    <source>
        <dbReference type="ARBA" id="ARBA00022729"/>
    </source>
</evidence>
<dbReference type="Gene3D" id="3.40.50.410">
    <property type="entry name" value="von Willebrand factor, type A domain"/>
    <property type="match status" value="1"/>
</dbReference>
<name>A0ABQ5JG46_9LACO</name>
<evidence type="ECO:0000256" key="7">
    <source>
        <dbReference type="SAM" id="Phobius"/>
    </source>
</evidence>
<evidence type="ECO:0000256" key="5">
    <source>
        <dbReference type="ARBA" id="ARBA00023088"/>
    </source>
</evidence>